<reference evidence="2 3" key="1">
    <citation type="submission" date="2022-12" db="EMBL/GenBank/DDBJ databases">
        <title>Metagenome assembled genome from gulf of manar.</title>
        <authorList>
            <person name="Kohli P."/>
            <person name="Pk S."/>
            <person name="Venkata Ramana C."/>
            <person name="Sasikala C."/>
        </authorList>
    </citation>
    <scope>NUCLEOTIDE SEQUENCE [LARGE SCALE GENOMIC DNA]</scope>
    <source>
        <strain evidence="2">JB008</strain>
    </source>
</reference>
<name>A0AAJ1MMH1_9SPIO</name>
<dbReference type="SUPFAM" id="SSF51206">
    <property type="entry name" value="cAMP-binding domain-like"/>
    <property type="match status" value="1"/>
</dbReference>
<dbReference type="InterPro" id="IPR018490">
    <property type="entry name" value="cNMP-bd_dom_sf"/>
</dbReference>
<dbReference type="CDD" id="cd00038">
    <property type="entry name" value="CAP_ED"/>
    <property type="match status" value="1"/>
</dbReference>
<dbReference type="InterPro" id="IPR014710">
    <property type="entry name" value="RmlC-like_jellyroll"/>
</dbReference>
<evidence type="ECO:0000313" key="3">
    <source>
        <dbReference type="Proteomes" id="UP001221217"/>
    </source>
</evidence>
<dbReference type="EMBL" id="JAQQAL010000006">
    <property type="protein sequence ID" value="MDC7225454.1"/>
    <property type="molecule type" value="Genomic_DNA"/>
</dbReference>
<accession>A0AAJ1MMH1</accession>
<feature type="domain" description="Cyclic nucleotide-binding" evidence="1">
    <location>
        <begin position="26"/>
        <end position="107"/>
    </location>
</feature>
<evidence type="ECO:0000313" key="2">
    <source>
        <dbReference type="EMBL" id="MDC7225454.1"/>
    </source>
</evidence>
<organism evidence="2 3">
    <name type="scientific">Candidatus Thalassospirochaeta sargassi</name>
    <dbReference type="NCBI Taxonomy" id="3119039"/>
    <lineage>
        <taxon>Bacteria</taxon>
        <taxon>Pseudomonadati</taxon>
        <taxon>Spirochaetota</taxon>
        <taxon>Spirochaetia</taxon>
        <taxon>Spirochaetales</taxon>
        <taxon>Spirochaetaceae</taxon>
        <taxon>Candidatus Thalassospirochaeta</taxon>
    </lineage>
</organism>
<dbReference type="Gene3D" id="2.60.120.10">
    <property type="entry name" value="Jelly Rolls"/>
    <property type="match status" value="1"/>
</dbReference>
<evidence type="ECO:0000259" key="1">
    <source>
        <dbReference type="PROSITE" id="PS50042"/>
    </source>
</evidence>
<sequence length="226" mass="25544">MSQTDLNNVKIRDFFLKSPDSKRHSWQKGEFLCMEGDDLNLMHYLETGRFRIFRTLENGREMLYRIYLPGSVIGDIEVFSGINAASCSVQCIENAETLSMPMKLLQENPAGSGELLYILGRGIARKLHENSVSEAVNTIYPLEVRLAHYFLSFEDPELQAGTLGQLAGWMGCSYRHLTRSLAGLRRKSAIRSSSSGWEPDDKKMLETIAAPLLHEKRGRVLFEPGE</sequence>
<dbReference type="PROSITE" id="PS50042">
    <property type="entry name" value="CNMP_BINDING_3"/>
    <property type="match status" value="1"/>
</dbReference>
<dbReference type="Proteomes" id="UP001221217">
    <property type="component" value="Unassembled WGS sequence"/>
</dbReference>
<gene>
    <name evidence="2" type="ORF">PQJ61_01675</name>
</gene>
<dbReference type="Pfam" id="PF00027">
    <property type="entry name" value="cNMP_binding"/>
    <property type="match status" value="1"/>
</dbReference>
<protein>
    <submittedName>
        <fullName evidence="2">Cyclic nucleotide-binding domain-containing protein</fullName>
    </submittedName>
</protein>
<dbReference type="SMART" id="SM00100">
    <property type="entry name" value="cNMP"/>
    <property type="match status" value="1"/>
</dbReference>
<dbReference type="AlphaFoldDB" id="A0AAJ1MMH1"/>
<dbReference type="InterPro" id="IPR000595">
    <property type="entry name" value="cNMP-bd_dom"/>
</dbReference>
<comment type="caution">
    <text evidence="2">The sequence shown here is derived from an EMBL/GenBank/DDBJ whole genome shotgun (WGS) entry which is preliminary data.</text>
</comment>
<proteinExistence type="predicted"/>